<proteinExistence type="predicted"/>
<dbReference type="Proteomes" id="UP001234297">
    <property type="component" value="Chromosome 10"/>
</dbReference>
<evidence type="ECO:0000313" key="2">
    <source>
        <dbReference type="Proteomes" id="UP001234297"/>
    </source>
</evidence>
<name>A0ACC2KPR7_PERAE</name>
<accession>A0ACC2KPR7</accession>
<protein>
    <submittedName>
        <fullName evidence="1">Uncharacterized protein</fullName>
    </submittedName>
</protein>
<comment type="caution">
    <text evidence="1">The sequence shown here is derived from an EMBL/GenBank/DDBJ whole genome shotgun (WGS) entry which is preliminary data.</text>
</comment>
<keyword evidence="2" id="KW-1185">Reference proteome</keyword>
<organism evidence="1 2">
    <name type="scientific">Persea americana</name>
    <name type="common">Avocado</name>
    <dbReference type="NCBI Taxonomy" id="3435"/>
    <lineage>
        <taxon>Eukaryota</taxon>
        <taxon>Viridiplantae</taxon>
        <taxon>Streptophyta</taxon>
        <taxon>Embryophyta</taxon>
        <taxon>Tracheophyta</taxon>
        <taxon>Spermatophyta</taxon>
        <taxon>Magnoliopsida</taxon>
        <taxon>Magnoliidae</taxon>
        <taxon>Laurales</taxon>
        <taxon>Lauraceae</taxon>
        <taxon>Persea</taxon>
    </lineage>
</organism>
<dbReference type="EMBL" id="CM056818">
    <property type="protein sequence ID" value="KAJ8623131.1"/>
    <property type="molecule type" value="Genomic_DNA"/>
</dbReference>
<sequence>MASFPESTFSFQIAIVVFLTATAIKSLSSPLTLEMISTISAEPALLPASPLSSAPDLAPDITPLMPSPSGIVPSPSDMLPTIPSNPSPSKPDEMAGTGLNSAVSPSGSFTAVASTSAAAPPSSAGCSLALCFGLVVFCLLQLLGGFS</sequence>
<reference evidence="1 2" key="1">
    <citation type="journal article" date="2022" name="Hortic Res">
        <title>A haplotype resolved chromosomal level avocado genome allows analysis of novel avocado genes.</title>
        <authorList>
            <person name="Nath O."/>
            <person name="Fletcher S.J."/>
            <person name="Hayward A."/>
            <person name="Shaw L.M."/>
            <person name="Masouleh A.K."/>
            <person name="Furtado A."/>
            <person name="Henry R.J."/>
            <person name="Mitter N."/>
        </authorList>
    </citation>
    <scope>NUCLEOTIDE SEQUENCE [LARGE SCALE GENOMIC DNA]</scope>
    <source>
        <strain evidence="2">cv. Hass</strain>
    </source>
</reference>
<gene>
    <name evidence="1" type="ORF">MRB53_031660</name>
</gene>
<evidence type="ECO:0000313" key="1">
    <source>
        <dbReference type="EMBL" id="KAJ8623131.1"/>
    </source>
</evidence>